<evidence type="ECO:0000256" key="2">
    <source>
        <dbReference type="ARBA" id="ARBA00022630"/>
    </source>
</evidence>
<keyword evidence="2" id="KW-0285">Flavoprotein</keyword>
<protein>
    <submittedName>
        <fullName evidence="8">NAD(P)/FAD-dependent oxidoreductase</fullName>
    </submittedName>
</protein>
<name>A0A832D204_9BACT</name>
<evidence type="ECO:0000256" key="1">
    <source>
        <dbReference type="ARBA" id="ARBA00022516"/>
    </source>
</evidence>
<keyword evidence="1" id="KW-0444">Lipid biosynthesis</keyword>
<dbReference type="Pfam" id="PF22578">
    <property type="entry name" value="GGR_cat"/>
    <property type="match status" value="1"/>
</dbReference>
<dbReference type="GO" id="GO:0016628">
    <property type="term" value="F:oxidoreductase activity, acting on the CH-CH group of donors, NAD or NADP as acceptor"/>
    <property type="evidence" value="ECO:0007669"/>
    <property type="project" value="InterPro"/>
</dbReference>
<keyword evidence="4" id="KW-0443">Lipid metabolism</keyword>
<evidence type="ECO:0000256" key="4">
    <source>
        <dbReference type="ARBA" id="ARBA00023098"/>
    </source>
</evidence>
<evidence type="ECO:0000256" key="6">
    <source>
        <dbReference type="ARBA" id="ARBA00023264"/>
    </source>
</evidence>
<reference evidence="8" key="1">
    <citation type="journal article" date="2020" name="mSystems">
        <title>Genome- and Community-Level Interaction Insights into Carbon Utilization and Element Cycling Functions of Hydrothermarchaeota in Hydrothermal Sediment.</title>
        <authorList>
            <person name="Zhou Z."/>
            <person name="Liu Y."/>
            <person name="Xu W."/>
            <person name="Pan J."/>
            <person name="Luo Z.H."/>
            <person name="Li M."/>
        </authorList>
    </citation>
    <scope>NUCLEOTIDE SEQUENCE [LARGE SCALE GENOMIC DNA]</scope>
    <source>
        <strain evidence="8">SpSt-500</strain>
    </source>
</reference>
<dbReference type="InterPro" id="IPR054715">
    <property type="entry name" value="GGR_cat"/>
</dbReference>
<dbReference type="InterPro" id="IPR036188">
    <property type="entry name" value="FAD/NAD-bd_sf"/>
</dbReference>
<keyword evidence="5" id="KW-0594">Phospholipid biosynthesis</keyword>
<dbReference type="PRINTS" id="PR00420">
    <property type="entry name" value="RNGMNOXGNASE"/>
</dbReference>
<dbReference type="SUPFAM" id="SSF51905">
    <property type="entry name" value="FAD/NAD(P)-binding domain"/>
    <property type="match status" value="1"/>
</dbReference>
<gene>
    <name evidence="8" type="ORF">ENS56_09035</name>
</gene>
<dbReference type="AlphaFoldDB" id="A0A832D204"/>
<feature type="domain" description="Digeranylgeranylglycerophospholipid reductase catalytic" evidence="7">
    <location>
        <begin position="184"/>
        <end position="268"/>
    </location>
</feature>
<sequence length="400" mass="43628">MTQIKQKIADKMKQEYDIIVVGAGPAGSMAARFAAEQGVSVLMLEKDRDVGYPVRCGEAISKAGVEEFIPSDDKWIAARISKFSFNAPDGTEVIIEFGDAGYVLERRIFDYELARTAAEAGAEILTRAYVNGLLFDSDGKVSGVKYEFNGEQKELKAKIVIAADGVESRVGRWAGLKTHIDFRDMESAVQITAANIPVDQNTLYFYFGKDVAPNGYFWIFPKGHNKANIGLGVSGIIGKKKSAQSFLDDFMNKHYPNAPVLTKIAGGVPCSITLEKISAPGIMLVGDAARQVNPLSGGGIASGMIGGSIAGRIAGEAIKMNKLEHILTYDKAWHDRLGKRHEIFNRIKEGIYNFSDEKFNSIAHSILKIPVEKRTLGKVFTTALMNNPSLLVDIAKVFVI</sequence>
<keyword evidence="3" id="KW-0560">Oxidoreductase</keyword>
<dbReference type="InterPro" id="IPR011777">
    <property type="entry name" value="Geranylgeranyl_Rdtase_fam"/>
</dbReference>
<organism evidence="8">
    <name type="scientific">Ignavibacterium album</name>
    <dbReference type="NCBI Taxonomy" id="591197"/>
    <lineage>
        <taxon>Bacteria</taxon>
        <taxon>Pseudomonadati</taxon>
        <taxon>Ignavibacteriota</taxon>
        <taxon>Ignavibacteria</taxon>
        <taxon>Ignavibacteriales</taxon>
        <taxon>Ignavibacteriaceae</taxon>
        <taxon>Ignavibacterium</taxon>
    </lineage>
</organism>
<dbReference type="PANTHER" id="PTHR42685:SF18">
    <property type="entry name" value="DIGERANYLGERANYLGLYCEROPHOSPHOLIPID REDUCTASE"/>
    <property type="match status" value="1"/>
</dbReference>
<dbReference type="PANTHER" id="PTHR42685">
    <property type="entry name" value="GERANYLGERANYL DIPHOSPHATE REDUCTASE"/>
    <property type="match status" value="1"/>
</dbReference>
<evidence type="ECO:0000313" key="8">
    <source>
        <dbReference type="EMBL" id="HGT48168.1"/>
    </source>
</evidence>
<keyword evidence="6" id="KW-1208">Phospholipid metabolism</keyword>
<evidence type="ECO:0000256" key="3">
    <source>
        <dbReference type="ARBA" id="ARBA00023002"/>
    </source>
</evidence>
<dbReference type="EMBL" id="DSVI01000010">
    <property type="protein sequence ID" value="HGT48168.1"/>
    <property type="molecule type" value="Genomic_DNA"/>
</dbReference>
<dbReference type="Gene3D" id="3.30.9.10">
    <property type="entry name" value="D-Amino Acid Oxidase, subunit A, domain 2"/>
    <property type="match status" value="1"/>
</dbReference>
<comment type="caution">
    <text evidence="8">The sequence shown here is derived from an EMBL/GenBank/DDBJ whole genome shotgun (WGS) entry which is preliminary data.</text>
</comment>
<accession>A0A832D204</accession>
<dbReference type="GO" id="GO:0008654">
    <property type="term" value="P:phospholipid biosynthetic process"/>
    <property type="evidence" value="ECO:0007669"/>
    <property type="project" value="UniProtKB-KW"/>
</dbReference>
<proteinExistence type="predicted"/>
<dbReference type="NCBIfam" id="TIGR02032">
    <property type="entry name" value="GG-red-SF"/>
    <property type="match status" value="1"/>
</dbReference>
<evidence type="ECO:0000256" key="5">
    <source>
        <dbReference type="ARBA" id="ARBA00023209"/>
    </source>
</evidence>
<dbReference type="Gene3D" id="3.50.50.60">
    <property type="entry name" value="FAD/NAD(P)-binding domain"/>
    <property type="match status" value="1"/>
</dbReference>
<dbReference type="InterPro" id="IPR050407">
    <property type="entry name" value="Geranylgeranyl_reductase"/>
</dbReference>
<dbReference type="Pfam" id="PF13450">
    <property type="entry name" value="NAD_binding_8"/>
    <property type="match status" value="1"/>
</dbReference>
<evidence type="ECO:0000259" key="7">
    <source>
        <dbReference type="Pfam" id="PF22578"/>
    </source>
</evidence>